<keyword evidence="5" id="KW-1185">Reference proteome</keyword>
<dbReference type="AlphaFoldDB" id="A0AAV3SXH7"/>
<keyword evidence="1" id="KW-0812">Transmembrane</keyword>
<feature type="transmembrane region" description="Helical" evidence="1">
    <location>
        <begin position="88"/>
        <end position="106"/>
    </location>
</feature>
<comment type="caution">
    <text evidence="2">The sequence shown here is derived from an EMBL/GenBank/DDBJ whole genome shotgun (WGS) entry which is preliminary data.</text>
</comment>
<dbReference type="EMBL" id="JBEDNW010000005">
    <property type="protein sequence ID" value="MEZ3167855.1"/>
    <property type="molecule type" value="Genomic_DNA"/>
</dbReference>
<proteinExistence type="predicted"/>
<accession>A0AAV3SXH7</accession>
<evidence type="ECO:0000256" key="1">
    <source>
        <dbReference type="SAM" id="Phobius"/>
    </source>
</evidence>
<dbReference type="Proteomes" id="UP001501425">
    <property type="component" value="Unassembled WGS sequence"/>
</dbReference>
<keyword evidence="1" id="KW-1133">Transmembrane helix</keyword>
<name>A0AAV3SXH7_9EURY</name>
<sequence>MKRALPLAVGVGLLIGLGVHRLVPSVPLSAGTAAIYVGAAYVWFAFDVSLLAHSRRFDDRIDGLGYGVGLFGVSVTPLFFAHTAGNDAATVGFAVAFFGAVGFLSLSEQARRRNDRVE</sequence>
<dbReference type="RefSeq" id="WP_343780773.1">
    <property type="nucleotide sequence ID" value="NZ_BAAADQ010000016.1"/>
</dbReference>
<dbReference type="EMBL" id="BAAADQ010000016">
    <property type="protein sequence ID" value="GAA0554987.1"/>
    <property type="molecule type" value="Genomic_DNA"/>
</dbReference>
<evidence type="ECO:0000313" key="3">
    <source>
        <dbReference type="EMBL" id="MEZ3167855.1"/>
    </source>
</evidence>
<feature type="transmembrane region" description="Helical" evidence="1">
    <location>
        <begin position="64"/>
        <end position="82"/>
    </location>
</feature>
<evidence type="ECO:0000313" key="2">
    <source>
        <dbReference type="EMBL" id="GAA0554987.1"/>
    </source>
</evidence>
<gene>
    <name evidence="3" type="ORF">ABNG02_11040</name>
    <name evidence="2" type="ORF">GCM10008994_32530</name>
</gene>
<evidence type="ECO:0000313" key="4">
    <source>
        <dbReference type="Proteomes" id="UP001501425"/>
    </source>
</evidence>
<keyword evidence="1" id="KW-0472">Membrane</keyword>
<feature type="transmembrane region" description="Helical" evidence="1">
    <location>
        <begin position="31"/>
        <end position="52"/>
    </location>
</feature>
<reference evidence="2" key="2">
    <citation type="submission" date="2023-12" db="EMBL/GenBank/DDBJ databases">
        <authorList>
            <person name="Sun Q."/>
            <person name="Inoue M."/>
        </authorList>
    </citation>
    <scope>NUCLEOTIDE SEQUENCE</scope>
    <source>
        <strain evidence="2">JCM 14265</strain>
    </source>
</reference>
<evidence type="ECO:0000313" key="5">
    <source>
        <dbReference type="Proteomes" id="UP001567571"/>
    </source>
</evidence>
<dbReference type="Proteomes" id="UP001567571">
    <property type="component" value="Unassembled WGS sequence"/>
</dbReference>
<reference evidence="3 5" key="3">
    <citation type="submission" date="2024-06" db="EMBL/GenBank/DDBJ databases">
        <title>Halorubrum miltondacostae sp. nov., a potential PHA producer isolated from an inland solar saltern in Rio Maior, Portugal.</title>
        <authorList>
            <person name="Albuquerque L."/>
            <person name="Viver T."/>
            <person name="Barroso C."/>
            <person name="Claudino R."/>
            <person name="Galvan M."/>
            <person name="Simoes G."/>
            <person name="Lobo Da Cunha A."/>
            <person name="Egas C."/>
        </authorList>
    </citation>
    <scope>NUCLEOTIDE SEQUENCE [LARGE SCALE GENOMIC DNA]</scope>
    <source>
        <strain evidence="3 5">DSM 18646</strain>
    </source>
</reference>
<reference evidence="2" key="1">
    <citation type="journal article" date="2014" name="Int. J. Syst. Evol. Microbiol.">
        <title>Complete genome sequence of Corynebacterium casei LMG S-19264T (=DSM 44701T), isolated from a smear-ripened cheese.</title>
        <authorList>
            <consortium name="US DOE Joint Genome Institute (JGI-PGF)"/>
            <person name="Walter F."/>
            <person name="Albersmeier A."/>
            <person name="Kalinowski J."/>
            <person name="Ruckert C."/>
        </authorList>
    </citation>
    <scope>NUCLEOTIDE SEQUENCE</scope>
    <source>
        <strain evidence="2">JCM 14265</strain>
    </source>
</reference>
<protein>
    <submittedName>
        <fullName evidence="2">Uncharacterized protein</fullName>
    </submittedName>
</protein>
<organism evidence="2 4">
    <name type="scientific">Halorubrum ejinorense</name>
    <dbReference type="NCBI Taxonomy" id="425309"/>
    <lineage>
        <taxon>Archaea</taxon>
        <taxon>Methanobacteriati</taxon>
        <taxon>Methanobacteriota</taxon>
        <taxon>Stenosarchaea group</taxon>
        <taxon>Halobacteria</taxon>
        <taxon>Halobacteriales</taxon>
        <taxon>Haloferacaceae</taxon>
        <taxon>Halorubrum</taxon>
    </lineage>
</organism>